<comment type="similarity">
    <text evidence="2 11">Belongs to the sodium:solute symporter (SSF) (TC 2.A.21) family.</text>
</comment>
<keyword evidence="7" id="KW-0915">Sodium</keyword>
<keyword evidence="6 12" id="KW-1133">Transmembrane helix</keyword>
<keyword evidence="9 12" id="KW-0472">Membrane</keyword>
<sequence length="513" mass="53254">MHPLDSLVILLYFMGLSLLIWRVSRAPGSSASDFLSAHHDLPWWALCLSLVATETSTLTFISIPGIGYTQGLVFLGVAGGYAIGRSAVALWFLPRYASGTMTSAYALLGARYGAPMQRLASGAFLITRFLAESIRLLAGALPIVWLLAQSGLPLGRWTVLGMILVFTLAYTTLGGLRAVVWSDAIQLGVYGFGAVFCVAFLAPTLTGAGWHGAAQAGLLRLFHPTTSANWLSDPFTMGAALIGGAILSLASHGTDQLMVQRVLAARSLTAARMALIGSAVVVAVLFGLLSLLGVQLWVSRAGQSLAAQGLASPDALFPHFMIESLPAGIAGLLIAGVLSATMGSLSSTLNAMAGASLTDFGAVPRELVERGMRALGYRPGPLSAPRFMTLFWGGVLLLGAALFTMGSKSAVILGLTVAGWSYGPTLGAFLSALFLPGLGTRAVMTGFVVSLGVMALVLIVGQLGGPAIAFSWLVPLGILIHLGAAGLARLITQAPGTAHLISQPSSRPESRRD</sequence>
<dbReference type="RefSeq" id="WP_264817577.1">
    <property type="nucleotide sequence ID" value="NZ_BAPV01000061.1"/>
</dbReference>
<keyword evidence="4" id="KW-1003">Cell membrane</keyword>
<evidence type="ECO:0000256" key="12">
    <source>
        <dbReference type="SAM" id="Phobius"/>
    </source>
</evidence>
<comment type="caution">
    <text evidence="13">The sequence shown here is derived from an EMBL/GenBank/DDBJ whole genome shotgun (WGS) entry which is preliminary data.</text>
</comment>
<evidence type="ECO:0000256" key="1">
    <source>
        <dbReference type="ARBA" id="ARBA00004651"/>
    </source>
</evidence>
<feature type="transmembrane region" description="Helical" evidence="12">
    <location>
        <begin position="317"/>
        <end position="338"/>
    </location>
</feature>
<dbReference type="EMBL" id="BAPV01000061">
    <property type="protein sequence ID" value="GBQ94024.1"/>
    <property type="molecule type" value="Genomic_DNA"/>
</dbReference>
<evidence type="ECO:0000313" key="14">
    <source>
        <dbReference type="Proteomes" id="UP001062776"/>
    </source>
</evidence>
<feature type="transmembrane region" description="Helical" evidence="12">
    <location>
        <begin position="469"/>
        <end position="491"/>
    </location>
</feature>
<dbReference type="PROSITE" id="PS50283">
    <property type="entry name" value="NA_SOLUT_SYMP_3"/>
    <property type="match status" value="1"/>
</dbReference>
<feature type="transmembrane region" description="Helical" evidence="12">
    <location>
        <begin position="72"/>
        <end position="93"/>
    </location>
</feature>
<feature type="transmembrane region" description="Helical" evidence="12">
    <location>
        <begin position="387"/>
        <end position="405"/>
    </location>
</feature>
<feature type="transmembrane region" description="Helical" evidence="12">
    <location>
        <begin position="230"/>
        <end position="250"/>
    </location>
</feature>
<keyword evidence="14" id="KW-1185">Reference proteome</keyword>
<evidence type="ECO:0000256" key="11">
    <source>
        <dbReference type="RuleBase" id="RU362091"/>
    </source>
</evidence>
<keyword evidence="10" id="KW-0739">Sodium transport</keyword>
<feature type="transmembrane region" description="Helical" evidence="12">
    <location>
        <begin position="271"/>
        <end position="297"/>
    </location>
</feature>
<organism evidence="13 14">
    <name type="scientific">Asaia krungthepensis NRIC 0535</name>
    <dbReference type="NCBI Taxonomy" id="1307925"/>
    <lineage>
        <taxon>Bacteria</taxon>
        <taxon>Pseudomonadati</taxon>
        <taxon>Pseudomonadota</taxon>
        <taxon>Alphaproteobacteria</taxon>
        <taxon>Acetobacterales</taxon>
        <taxon>Acetobacteraceae</taxon>
        <taxon>Asaia</taxon>
    </lineage>
</organism>
<feature type="transmembrane region" description="Helical" evidence="12">
    <location>
        <begin position="159"/>
        <end position="180"/>
    </location>
</feature>
<name>A0ABQ0Q6W1_9PROT</name>
<comment type="subcellular location">
    <subcellularLocation>
        <location evidence="1">Cell membrane</location>
        <topology evidence="1">Multi-pass membrane protein</topology>
    </subcellularLocation>
</comment>
<feature type="transmembrane region" description="Helical" evidence="12">
    <location>
        <begin position="442"/>
        <end position="463"/>
    </location>
</feature>
<dbReference type="Proteomes" id="UP001062776">
    <property type="component" value="Unassembled WGS sequence"/>
</dbReference>
<proteinExistence type="inferred from homology"/>
<evidence type="ECO:0000313" key="13">
    <source>
        <dbReference type="EMBL" id="GBQ94024.1"/>
    </source>
</evidence>
<dbReference type="PANTHER" id="PTHR42985">
    <property type="entry name" value="SODIUM-COUPLED MONOCARBOXYLATE TRANSPORTER"/>
    <property type="match status" value="1"/>
</dbReference>
<feature type="transmembrane region" description="Helical" evidence="12">
    <location>
        <begin position="43"/>
        <end position="66"/>
    </location>
</feature>
<dbReference type="InterPro" id="IPR001734">
    <property type="entry name" value="Na/solute_symporter"/>
</dbReference>
<keyword evidence="5 12" id="KW-0812">Transmembrane</keyword>
<dbReference type="Gene3D" id="1.20.1730.10">
    <property type="entry name" value="Sodium/glucose cotransporter"/>
    <property type="match status" value="1"/>
</dbReference>
<protein>
    <submittedName>
        <fullName evidence="13">Symporter of Na+/proline</fullName>
    </submittedName>
</protein>
<gene>
    <name evidence="13" type="ORF">AA0535_3029</name>
</gene>
<evidence type="ECO:0000256" key="5">
    <source>
        <dbReference type="ARBA" id="ARBA00022692"/>
    </source>
</evidence>
<dbReference type="CDD" id="cd11493">
    <property type="entry name" value="SLC5sbd_NIS-like_u1"/>
    <property type="match status" value="1"/>
</dbReference>
<accession>A0ABQ0Q6W1</accession>
<feature type="transmembrane region" description="Helical" evidence="12">
    <location>
        <begin position="411"/>
        <end position="435"/>
    </location>
</feature>
<evidence type="ECO:0000256" key="2">
    <source>
        <dbReference type="ARBA" id="ARBA00006434"/>
    </source>
</evidence>
<feature type="transmembrane region" description="Helical" evidence="12">
    <location>
        <begin position="6"/>
        <end position="23"/>
    </location>
</feature>
<feature type="transmembrane region" description="Helical" evidence="12">
    <location>
        <begin position="187"/>
        <end position="210"/>
    </location>
</feature>
<evidence type="ECO:0000256" key="10">
    <source>
        <dbReference type="ARBA" id="ARBA00023201"/>
    </source>
</evidence>
<dbReference type="InterPro" id="IPR051163">
    <property type="entry name" value="Sodium:Solute_Symporter_SSF"/>
</dbReference>
<reference evidence="13" key="1">
    <citation type="submission" date="2013-04" db="EMBL/GenBank/DDBJ databases">
        <title>The genome sequencing project of 58 acetic acid bacteria.</title>
        <authorList>
            <person name="Okamoto-Kainuma A."/>
            <person name="Ishikawa M."/>
            <person name="Umino S."/>
            <person name="Koizumi Y."/>
            <person name="Shiwa Y."/>
            <person name="Yoshikawa H."/>
            <person name="Matsutani M."/>
            <person name="Matsushita K."/>
        </authorList>
    </citation>
    <scope>NUCLEOTIDE SEQUENCE</scope>
    <source>
        <strain evidence="13">NRIC 0535</strain>
    </source>
</reference>
<keyword evidence="3" id="KW-0813">Transport</keyword>
<dbReference type="PANTHER" id="PTHR42985:SF47">
    <property type="entry name" value="INTEGRAL MEMBRANE TRANSPORT PROTEIN"/>
    <property type="match status" value="1"/>
</dbReference>
<evidence type="ECO:0000256" key="4">
    <source>
        <dbReference type="ARBA" id="ARBA00022475"/>
    </source>
</evidence>
<dbReference type="InterPro" id="IPR038377">
    <property type="entry name" value="Na/Glc_symporter_sf"/>
</dbReference>
<dbReference type="Pfam" id="PF00474">
    <property type="entry name" value="SSF"/>
    <property type="match status" value="1"/>
</dbReference>
<evidence type="ECO:0000256" key="7">
    <source>
        <dbReference type="ARBA" id="ARBA00023053"/>
    </source>
</evidence>
<evidence type="ECO:0000256" key="8">
    <source>
        <dbReference type="ARBA" id="ARBA00023065"/>
    </source>
</evidence>
<evidence type="ECO:0000256" key="6">
    <source>
        <dbReference type="ARBA" id="ARBA00022989"/>
    </source>
</evidence>
<evidence type="ECO:0000256" key="3">
    <source>
        <dbReference type="ARBA" id="ARBA00022448"/>
    </source>
</evidence>
<keyword evidence="8" id="KW-0406">Ion transport</keyword>
<evidence type="ECO:0000256" key="9">
    <source>
        <dbReference type="ARBA" id="ARBA00023136"/>
    </source>
</evidence>